<reference evidence="17 18" key="1">
    <citation type="submission" date="2014-11" db="EMBL/GenBank/DDBJ databases">
        <authorList>
            <person name="Diene M.Seydina."/>
        </authorList>
    </citation>
    <scope>NUCLEOTIDE SEQUENCE [LARGE SCALE GENOMIC DNA]</scope>
    <source>
        <strain evidence="17 18">Neisseria meningitidis CHUV</strain>
    </source>
</reference>
<evidence type="ECO:0000256" key="11">
    <source>
        <dbReference type="ARBA" id="ARBA00022989"/>
    </source>
</evidence>
<dbReference type="PANTHER" id="PTHR24421:SF10">
    <property type="entry name" value="NITRATE_NITRITE SENSOR PROTEIN NARQ"/>
    <property type="match status" value="1"/>
</dbReference>
<comment type="subcellular location">
    <subcellularLocation>
        <location evidence="2">Cell inner membrane</location>
        <topology evidence="2">Multi-pass membrane protein</topology>
    </subcellularLocation>
</comment>
<dbReference type="Pfam" id="PF02518">
    <property type="entry name" value="HATPase_c"/>
    <property type="match status" value="1"/>
</dbReference>
<dbReference type="SMART" id="SM00304">
    <property type="entry name" value="HAMP"/>
    <property type="match status" value="1"/>
</dbReference>
<keyword evidence="8 14" id="KW-0547">Nucleotide-binding</keyword>
<dbReference type="PIRSF" id="PIRSF003167">
    <property type="entry name" value="STHK_NarX/NarQ"/>
    <property type="match status" value="1"/>
</dbReference>
<evidence type="ECO:0000256" key="13">
    <source>
        <dbReference type="ARBA" id="ARBA00023136"/>
    </source>
</evidence>
<dbReference type="Gene3D" id="6.10.340.10">
    <property type="match status" value="1"/>
</dbReference>
<dbReference type="CDD" id="cd06225">
    <property type="entry name" value="HAMP"/>
    <property type="match status" value="1"/>
</dbReference>
<dbReference type="Gene3D" id="1.20.120.960">
    <property type="entry name" value="Histidine kinase NarX, sensor domain"/>
    <property type="match status" value="1"/>
</dbReference>
<dbReference type="InterPro" id="IPR003660">
    <property type="entry name" value="HAMP_dom"/>
</dbReference>
<evidence type="ECO:0000313" key="18">
    <source>
        <dbReference type="Proteomes" id="UP000182715"/>
    </source>
</evidence>
<dbReference type="EC" id="2.7.13.3" evidence="14"/>
<dbReference type="InterPro" id="IPR029095">
    <property type="entry name" value="NarX-like_N"/>
</dbReference>
<dbReference type="Proteomes" id="UP000182715">
    <property type="component" value="Unassembled WGS sequence"/>
</dbReference>
<dbReference type="GO" id="GO:0005886">
    <property type="term" value="C:plasma membrane"/>
    <property type="evidence" value="ECO:0007669"/>
    <property type="project" value="UniProtKB-SubCell"/>
</dbReference>
<dbReference type="InterPro" id="IPR016380">
    <property type="entry name" value="Sig_transdc_His_kin_NarX/NarQ"/>
</dbReference>
<feature type="transmembrane region" description="Helical" evidence="15">
    <location>
        <begin position="167"/>
        <end position="187"/>
    </location>
</feature>
<evidence type="ECO:0000256" key="5">
    <source>
        <dbReference type="ARBA" id="ARBA00022553"/>
    </source>
</evidence>
<evidence type="ECO:0000256" key="6">
    <source>
        <dbReference type="ARBA" id="ARBA00022679"/>
    </source>
</evidence>
<evidence type="ECO:0000256" key="3">
    <source>
        <dbReference type="ARBA" id="ARBA00022475"/>
    </source>
</evidence>
<dbReference type="InterPro" id="IPR003594">
    <property type="entry name" value="HATPase_dom"/>
</dbReference>
<dbReference type="GO" id="GO:0005524">
    <property type="term" value="F:ATP binding"/>
    <property type="evidence" value="ECO:0007669"/>
    <property type="project" value="UniProtKB-UniRule"/>
</dbReference>
<dbReference type="SMART" id="SM00387">
    <property type="entry name" value="HATPase_c"/>
    <property type="match status" value="1"/>
</dbReference>
<accession>A0A0H5QE37</accession>
<evidence type="ECO:0000256" key="10">
    <source>
        <dbReference type="ARBA" id="ARBA00022840"/>
    </source>
</evidence>
<dbReference type="InterPro" id="IPR050482">
    <property type="entry name" value="Sensor_HK_TwoCompSys"/>
</dbReference>
<keyword evidence="5" id="KW-0597">Phosphoprotein</keyword>
<proteinExistence type="predicted"/>
<dbReference type="InterPro" id="IPR011712">
    <property type="entry name" value="Sig_transdc_His_kin_sub3_dim/P"/>
</dbReference>
<evidence type="ECO:0000256" key="12">
    <source>
        <dbReference type="ARBA" id="ARBA00023012"/>
    </source>
</evidence>
<evidence type="ECO:0000256" key="1">
    <source>
        <dbReference type="ARBA" id="ARBA00000085"/>
    </source>
</evidence>
<dbReference type="GO" id="GO:0046983">
    <property type="term" value="F:protein dimerization activity"/>
    <property type="evidence" value="ECO:0007669"/>
    <property type="project" value="UniProtKB-UniRule"/>
</dbReference>
<feature type="transmembrane region" description="Helical" evidence="15">
    <location>
        <begin position="20"/>
        <end position="40"/>
    </location>
</feature>
<name>A0A0H5QE37_NEIMI</name>
<dbReference type="AlphaFoldDB" id="A0A0H5QE37"/>
<dbReference type="Pfam" id="PF07730">
    <property type="entry name" value="HisKA_3"/>
    <property type="match status" value="1"/>
</dbReference>
<protein>
    <recommendedName>
        <fullName evidence="14">Sensor protein</fullName>
        <ecNumber evidence="14">2.7.13.3</ecNumber>
    </recommendedName>
</protein>
<keyword evidence="3 14" id="KW-1003">Cell membrane</keyword>
<dbReference type="Pfam" id="PF00672">
    <property type="entry name" value="HAMP"/>
    <property type="match status" value="1"/>
</dbReference>
<keyword evidence="13 14" id="KW-0472">Membrane</keyword>
<evidence type="ECO:0000256" key="2">
    <source>
        <dbReference type="ARBA" id="ARBA00004429"/>
    </source>
</evidence>
<evidence type="ECO:0000313" key="17">
    <source>
        <dbReference type="EMBL" id="CRY99801.1"/>
    </source>
</evidence>
<comment type="catalytic activity">
    <reaction evidence="1 14">
        <text>ATP + protein L-histidine = ADP + protein N-phospho-L-histidine.</text>
        <dbReference type="EC" id="2.7.13.3"/>
    </reaction>
</comment>
<dbReference type="InterPro" id="IPR042295">
    <property type="entry name" value="NarX-like_N_sf"/>
</dbReference>
<evidence type="ECO:0000256" key="14">
    <source>
        <dbReference type="PIRNR" id="PIRNR003167"/>
    </source>
</evidence>
<keyword evidence="10 14" id="KW-0067">ATP-binding</keyword>
<keyword evidence="7 15" id="KW-0812">Transmembrane</keyword>
<keyword evidence="4 14" id="KW-0997">Cell inner membrane</keyword>
<organism evidence="17 18">
    <name type="scientific">Neisseria meningitidis serogroup B</name>
    <dbReference type="NCBI Taxonomy" id="491"/>
    <lineage>
        <taxon>Bacteria</taxon>
        <taxon>Pseudomonadati</taxon>
        <taxon>Pseudomonadota</taxon>
        <taxon>Betaproteobacteria</taxon>
        <taxon>Neisseriales</taxon>
        <taxon>Neisseriaceae</taxon>
        <taxon>Neisseria</taxon>
    </lineage>
</organism>
<evidence type="ECO:0000256" key="8">
    <source>
        <dbReference type="ARBA" id="ARBA00022741"/>
    </source>
</evidence>
<keyword evidence="9 14" id="KW-0418">Kinase</keyword>
<evidence type="ECO:0000259" key="16">
    <source>
        <dbReference type="PROSITE" id="PS50885"/>
    </source>
</evidence>
<dbReference type="Pfam" id="PF13675">
    <property type="entry name" value="PilJ"/>
    <property type="match status" value="1"/>
</dbReference>
<dbReference type="PROSITE" id="PS50885">
    <property type="entry name" value="HAMP"/>
    <property type="match status" value="1"/>
</dbReference>
<sequence length="590" mass="66504">MILPARFSDGISLSLRLKLLTGLWVGLAALSVVLTLLLSLRLENAASVIEEAGNLRMQAYRLAYMAGEGSPRAQIDNQVAEFEKSLNRISQSDAIHPLIPSDTPLAYDLIQSMLIIDWQAHILPPLQSYRRPTQVDLYRFAGNIELFLQALENANEKNTWWLRRFQWAIMLMTLVSSVLMLFWHQIWVIRPLQALREGAERIGRRCFDIPVPEGGTPEFKQVGRCFNQMGGRLKILYDDLEGQVAEQTRSLEKQNQNLTLLYQTTRDLHQSYIPQQAAEHFLNRILPAVGADSGRVCLDGGSDVYVSIHHADCGTAASDLGKYHEEIFPIEYQNETLGRLLLSFPNGISLDEDDRILLQTLGRQLGVSLAGAKQEEEKRLLAVLQERSLIAQGLHDSIAQALTFLNLQVQMLETAFAENKREEAAENIGFIKTGVQECYEDVRELLLNFRTKISNKEFPEAVADLFSRFTQQTGTTVETAWENGTHLPTQDEQLQMIFILQESLSNIRKHAHATHIKFRLLKQDGSFTMTIQDNGQGFDTENIGEPSGSHVGLHIMQERAKRIRAVLKIYSQPQQGTTVSLAGVSEESLK</sequence>
<keyword evidence="12 14" id="KW-0902">Two-component regulatory system</keyword>
<keyword evidence="11 15" id="KW-1133">Transmembrane helix</keyword>
<dbReference type="EMBL" id="CVTF01000102">
    <property type="protein sequence ID" value="CRY99801.1"/>
    <property type="molecule type" value="Genomic_DNA"/>
</dbReference>
<evidence type="ECO:0000256" key="9">
    <source>
        <dbReference type="ARBA" id="ARBA00022777"/>
    </source>
</evidence>
<dbReference type="PANTHER" id="PTHR24421">
    <property type="entry name" value="NITRATE/NITRITE SENSOR PROTEIN NARX-RELATED"/>
    <property type="match status" value="1"/>
</dbReference>
<dbReference type="Gene3D" id="3.30.565.10">
    <property type="entry name" value="Histidine kinase-like ATPase, C-terminal domain"/>
    <property type="match status" value="1"/>
</dbReference>
<dbReference type="SUPFAM" id="SSF55781">
    <property type="entry name" value="GAF domain-like"/>
    <property type="match status" value="1"/>
</dbReference>
<keyword evidence="6 14" id="KW-0808">Transferase</keyword>
<evidence type="ECO:0000256" key="4">
    <source>
        <dbReference type="ARBA" id="ARBA00022519"/>
    </source>
</evidence>
<dbReference type="InterPro" id="IPR036890">
    <property type="entry name" value="HATPase_C_sf"/>
</dbReference>
<evidence type="ECO:0000256" key="7">
    <source>
        <dbReference type="ARBA" id="ARBA00022692"/>
    </source>
</evidence>
<dbReference type="CDD" id="cd16917">
    <property type="entry name" value="HATPase_UhpB-NarQ-NarX-like"/>
    <property type="match status" value="1"/>
</dbReference>
<dbReference type="Gene3D" id="1.20.5.1930">
    <property type="match status" value="1"/>
</dbReference>
<feature type="domain" description="HAMP" evidence="16">
    <location>
        <begin position="186"/>
        <end position="238"/>
    </location>
</feature>
<dbReference type="SUPFAM" id="SSF55874">
    <property type="entry name" value="ATPase domain of HSP90 chaperone/DNA topoisomerase II/histidine kinase"/>
    <property type="match status" value="1"/>
</dbReference>
<evidence type="ECO:0000256" key="15">
    <source>
        <dbReference type="SAM" id="Phobius"/>
    </source>
</evidence>
<dbReference type="GO" id="GO:0000155">
    <property type="term" value="F:phosphorelay sensor kinase activity"/>
    <property type="evidence" value="ECO:0007669"/>
    <property type="project" value="UniProtKB-UniRule"/>
</dbReference>